<dbReference type="GO" id="GO:0055085">
    <property type="term" value="P:transmembrane transport"/>
    <property type="evidence" value="ECO:0007669"/>
    <property type="project" value="TreeGrafter"/>
</dbReference>
<keyword evidence="4" id="KW-1003">Cell membrane</keyword>
<feature type="compositionally biased region" description="Basic and acidic residues" evidence="8">
    <location>
        <begin position="33"/>
        <end position="52"/>
    </location>
</feature>
<keyword evidence="11" id="KW-1185">Reference proteome</keyword>
<evidence type="ECO:0000256" key="8">
    <source>
        <dbReference type="SAM" id="MobiDB-lite"/>
    </source>
</evidence>
<dbReference type="RefSeq" id="WP_203953544.1">
    <property type="nucleotide sequence ID" value="NZ_BOOO01000015.1"/>
</dbReference>
<dbReference type="InterPro" id="IPR002549">
    <property type="entry name" value="AI-2E-like"/>
</dbReference>
<evidence type="ECO:0000256" key="2">
    <source>
        <dbReference type="ARBA" id="ARBA00009773"/>
    </source>
</evidence>
<feature type="transmembrane region" description="Helical" evidence="9">
    <location>
        <begin position="84"/>
        <end position="106"/>
    </location>
</feature>
<feature type="transmembrane region" description="Helical" evidence="9">
    <location>
        <begin position="140"/>
        <end position="166"/>
    </location>
</feature>
<keyword evidence="5 9" id="KW-0812">Transmembrane</keyword>
<comment type="caution">
    <text evidence="10">The sequence shown here is derived from an EMBL/GenBank/DDBJ whole genome shotgun (WGS) entry which is preliminary data.</text>
</comment>
<dbReference type="PANTHER" id="PTHR21716:SF53">
    <property type="entry name" value="PERMEASE PERM-RELATED"/>
    <property type="match status" value="1"/>
</dbReference>
<keyword evidence="3" id="KW-0813">Transport</keyword>
<gene>
    <name evidence="10" type="ORF">Pmi06nite_30110</name>
</gene>
<feature type="transmembrane region" description="Helical" evidence="9">
    <location>
        <begin position="377"/>
        <end position="408"/>
    </location>
</feature>
<proteinExistence type="inferred from homology"/>
<evidence type="ECO:0000256" key="5">
    <source>
        <dbReference type="ARBA" id="ARBA00022692"/>
    </source>
</evidence>
<evidence type="ECO:0000256" key="4">
    <source>
        <dbReference type="ARBA" id="ARBA00022475"/>
    </source>
</evidence>
<dbReference type="Pfam" id="PF01594">
    <property type="entry name" value="AI-2E_transport"/>
    <property type="match status" value="1"/>
</dbReference>
<evidence type="ECO:0000256" key="6">
    <source>
        <dbReference type="ARBA" id="ARBA00022989"/>
    </source>
</evidence>
<evidence type="ECO:0000256" key="1">
    <source>
        <dbReference type="ARBA" id="ARBA00004651"/>
    </source>
</evidence>
<reference evidence="10 11" key="1">
    <citation type="submission" date="2021-01" db="EMBL/GenBank/DDBJ databases">
        <title>Whole genome shotgun sequence of Planotetraspora mira NBRC 15435.</title>
        <authorList>
            <person name="Komaki H."/>
            <person name="Tamura T."/>
        </authorList>
    </citation>
    <scope>NUCLEOTIDE SEQUENCE [LARGE SCALE GENOMIC DNA]</scope>
    <source>
        <strain evidence="10 11">NBRC 15435</strain>
    </source>
</reference>
<comment type="similarity">
    <text evidence="2">Belongs to the autoinducer-2 exporter (AI-2E) (TC 2.A.86) family.</text>
</comment>
<evidence type="ECO:0000256" key="3">
    <source>
        <dbReference type="ARBA" id="ARBA00022448"/>
    </source>
</evidence>
<accession>A0A8J3X768</accession>
<evidence type="ECO:0000256" key="9">
    <source>
        <dbReference type="SAM" id="Phobius"/>
    </source>
</evidence>
<name>A0A8J3X768_9ACTN</name>
<dbReference type="PANTHER" id="PTHR21716">
    <property type="entry name" value="TRANSMEMBRANE PROTEIN"/>
    <property type="match status" value="1"/>
</dbReference>
<protein>
    <submittedName>
        <fullName evidence="10">AI-2E family transporter</fullName>
    </submittedName>
</protein>
<feature type="transmembrane region" description="Helical" evidence="9">
    <location>
        <begin position="112"/>
        <end position="133"/>
    </location>
</feature>
<keyword evidence="7 9" id="KW-0472">Membrane</keyword>
<evidence type="ECO:0000313" key="11">
    <source>
        <dbReference type="Proteomes" id="UP000650628"/>
    </source>
</evidence>
<feature type="transmembrane region" description="Helical" evidence="9">
    <location>
        <begin position="225"/>
        <end position="245"/>
    </location>
</feature>
<evidence type="ECO:0000256" key="7">
    <source>
        <dbReference type="ARBA" id="ARBA00023136"/>
    </source>
</evidence>
<organism evidence="10 11">
    <name type="scientific">Planotetraspora mira</name>
    <dbReference type="NCBI Taxonomy" id="58121"/>
    <lineage>
        <taxon>Bacteria</taxon>
        <taxon>Bacillati</taxon>
        <taxon>Actinomycetota</taxon>
        <taxon>Actinomycetes</taxon>
        <taxon>Streptosporangiales</taxon>
        <taxon>Streptosporangiaceae</taxon>
        <taxon>Planotetraspora</taxon>
    </lineage>
</organism>
<dbReference type="Proteomes" id="UP000650628">
    <property type="component" value="Unassembled WGS sequence"/>
</dbReference>
<evidence type="ECO:0000313" key="10">
    <source>
        <dbReference type="EMBL" id="GII29569.1"/>
    </source>
</evidence>
<dbReference type="AlphaFoldDB" id="A0A8J3X768"/>
<feature type="transmembrane region" description="Helical" evidence="9">
    <location>
        <begin position="296"/>
        <end position="317"/>
    </location>
</feature>
<sequence length="419" mass="44260">MADENATGRGANPADSTPPKHMESGPGQSATDRTVKDRTATARAPEDRTTEDRTVEAAIVTADAVSDDDRPFGRLGRPFNRRSPFFVGMAGAAGVAVTYALIQLVINSRDVLVLIGLAMFLAIGLNPAVEWLVDRRLPRWAAVTAIVLATLGLAGGFLALAIPALVDQGGQFAKQLPGYLHSLQDKHSLLGSLNQRFQVEKRITALTTSGTGLSLAGGLLGAGRIVLSTAASLFIVCVLMIYFLADLPRITNTVYRCIPHSRRPRAILITNEVLMKVGAYVLGNLITSVIAGVTTFLWLVIFGVPYPALLGLFVALIDLVPVVGSTIGGVVVCLVALLVSLPVALATLGFYIAYRFVEDYLIVPKIMGRAVNVPGVVTVLAVLIGGTLLGIVGALIAIPVAAAIRLLLNEIAFPRLDRS</sequence>
<feature type="transmembrane region" description="Helical" evidence="9">
    <location>
        <begin position="329"/>
        <end position="357"/>
    </location>
</feature>
<comment type="subcellular location">
    <subcellularLocation>
        <location evidence="1">Cell membrane</location>
        <topology evidence="1">Multi-pass membrane protein</topology>
    </subcellularLocation>
</comment>
<dbReference type="EMBL" id="BOOO01000015">
    <property type="protein sequence ID" value="GII29569.1"/>
    <property type="molecule type" value="Genomic_DNA"/>
</dbReference>
<keyword evidence="6 9" id="KW-1133">Transmembrane helix</keyword>
<dbReference type="GO" id="GO:0005886">
    <property type="term" value="C:plasma membrane"/>
    <property type="evidence" value="ECO:0007669"/>
    <property type="project" value="UniProtKB-SubCell"/>
</dbReference>
<feature type="region of interest" description="Disordered" evidence="8">
    <location>
        <begin position="1"/>
        <end position="52"/>
    </location>
</feature>